<keyword evidence="4" id="KW-1185">Reference proteome</keyword>
<dbReference type="AlphaFoldDB" id="A0A835YGI2"/>
<feature type="region of interest" description="Disordered" evidence="2">
    <location>
        <begin position="1"/>
        <end position="32"/>
    </location>
</feature>
<dbReference type="PANTHER" id="PTHR16134:SF119">
    <property type="entry name" value="AT02038P-RELATED"/>
    <property type="match status" value="1"/>
</dbReference>
<dbReference type="GO" id="GO:0005930">
    <property type="term" value="C:axoneme"/>
    <property type="evidence" value="ECO:0007669"/>
    <property type="project" value="UniProtKB-SubCell"/>
</dbReference>
<dbReference type="EMBL" id="JAEHOE010000002">
    <property type="protein sequence ID" value="KAG2501337.1"/>
    <property type="molecule type" value="Genomic_DNA"/>
</dbReference>
<reference evidence="3" key="1">
    <citation type="journal article" date="2020" name="bioRxiv">
        <title>Comparative genomics of Chlamydomonas.</title>
        <authorList>
            <person name="Craig R.J."/>
            <person name="Hasan A.R."/>
            <person name="Ness R.W."/>
            <person name="Keightley P.D."/>
        </authorList>
    </citation>
    <scope>NUCLEOTIDE SEQUENCE</scope>
    <source>
        <strain evidence="3">CCAP 11/70</strain>
    </source>
</reference>
<comment type="caution">
    <text evidence="3">The sequence shown here is derived from an EMBL/GenBank/DDBJ whole genome shotgun (WGS) entry which is preliminary data.</text>
</comment>
<evidence type="ECO:0000256" key="1">
    <source>
        <dbReference type="ARBA" id="ARBA00004430"/>
    </source>
</evidence>
<evidence type="ECO:0000313" key="4">
    <source>
        <dbReference type="Proteomes" id="UP000612055"/>
    </source>
</evidence>
<dbReference type="PANTHER" id="PTHR16134">
    <property type="entry name" value="F-BOX/TPR REPEAT PROTEIN POF3"/>
    <property type="match status" value="1"/>
</dbReference>
<gene>
    <name evidence="3" type="ORF">HYH03_001127</name>
</gene>
<dbReference type="InterPro" id="IPR032675">
    <property type="entry name" value="LRR_dom_sf"/>
</dbReference>
<evidence type="ECO:0008006" key="5">
    <source>
        <dbReference type="Google" id="ProtNLM"/>
    </source>
</evidence>
<sequence length="875" mass="93225">MRAQRRLQELRGGASLSRKPRAPATSPPPDDVPIEAETGWASLSAEVLSMVGARLDGLRDRVAAALVCRHWREQLTRGASHAHLELADSDGSAGSVEAAVGVLHSGRVLMPQVWCVDVSVPWRCRDPDPLLRQVHALSRWTQLQSLSMAWDIPAAEAAAAETAATAAAVARHLTKQRLTVSDSLRALASSPEDGRQPAVLSALCLGALGRLTGLRRLSLAARLSGGKDTSNEALGPPGVGAGLYALSTLTRLTELELLQPPPAGRGVEPGDRPVWSHLDAHLSALTALRSLNISAEFASPPLLEGLQACSRLTRLILTDVDAVEYDEWHFDGDEWRYHEWGQTADALGALTQLRLLSVTFAPVRRFTSGHNATRMLTKLAEALHTLSASQAQAQAQQAQAQQAQAQAQADAQAQGGHGSPQPHPGSAGSAPRASLTGAASDPDADDAAPCGPLDIEIDLRPALPTWPSADPPSSLSHDERYYWRRAALEAPQVEMDEQMLSGLAALTSMRRLGLCFDRGEAANLAMLSMLTRLTRLALCCAPSLRNPELTATDVLQLTSSLPHLASLAVALPADCLDAAALQPLRRCSALTRLDLTVHPYERQVPYSRDETLDVTHRGNAHEVVRILRDYGRSVWWQCYTTVLAEAADPSDVIAVSVATGREFRAAMPVIPAWIILNMEDRARETDTHAAAAAVWLAESTFTSSELAALEAAASKATELALAKRVPVHELQIADLYELRKLLVRDEIVKGAVFRVGAIVPPSLQELKLCGFEGLCFGTAASDAASDAAGAGARPDGRRLAAMPRLRSLEIKVATGEAGGEVTEAVMAWAAEQGAAPSLQAADVRVEAWEGVPEGGRVDGSSRRRLYAAVAAGTPV</sequence>
<feature type="compositionally biased region" description="Low complexity" evidence="2">
    <location>
        <begin position="397"/>
        <end position="414"/>
    </location>
</feature>
<proteinExistence type="predicted"/>
<dbReference type="Proteomes" id="UP000612055">
    <property type="component" value="Unassembled WGS sequence"/>
</dbReference>
<comment type="subcellular location">
    <subcellularLocation>
        <location evidence="1">Cytoplasm</location>
        <location evidence="1">Cytoskeleton</location>
        <location evidence="1">Cilium axoneme</location>
    </subcellularLocation>
</comment>
<evidence type="ECO:0000256" key="2">
    <source>
        <dbReference type="SAM" id="MobiDB-lite"/>
    </source>
</evidence>
<dbReference type="OrthoDB" id="543192at2759"/>
<dbReference type="Gene3D" id="1.20.1280.50">
    <property type="match status" value="1"/>
</dbReference>
<organism evidence="3 4">
    <name type="scientific">Edaphochlamys debaryana</name>
    <dbReference type="NCBI Taxonomy" id="47281"/>
    <lineage>
        <taxon>Eukaryota</taxon>
        <taxon>Viridiplantae</taxon>
        <taxon>Chlorophyta</taxon>
        <taxon>core chlorophytes</taxon>
        <taxon>Chlorophyceae</taxon>
        <taxon>CS clade</taxon>
        <taxon>Chlamydomonadales</taxon>
        <taxon>Chlamydomonadales incertae sedis</taxon>
        <taxon>Edaphochlamys</taxon>
    </lineage>
</organism>
<dbReference type="Gene3D" id="3.80.10.10">
    <property type="entry name" value="Ribonuclease Inhibitor"/>
    <property type="match status" value="1"/>
</dbReference>
<feature type="region of interest" description="Disordered" evidence="2">
    <location>
        <begin position="397"/>
        <end position="453"/>
    </location>
</feature>
<dbReference type="SUPFAM" id="SSF52047">
    <property type="entry name" value="RNI-like"/>
    <property type="match status" value="1"/>
</dbReference>
<protein>
    <recommendedName>
        <fullName evidence="5">F-box domain-containing protein</fullName>
    </recommendedName>
</protein>
<accession>A0A835YGI2</accession>
<name>A0A835YGI2_9CHLO</name>
<evidence type="ECO:0000313" key="3">
    <source>
        <dbReference type="EMBL" id="KAG2501337.1"/>
    </source>
</evidence>